<feature type="signal peptide" evidence="7">
    <location>
        <begin position="1"/>
        <end position="24"/>
    </location>
</feature>
<dbReference type="GO" id="GO:0008234">
    <property type="term" value="F:cysteine-type peptidase activity"/>
    <property type="evidence" value="ECO:0007669"/>
    <property type="project" value="UniProtKB-KW"/>
</dbReference>
<evidence type="ECO:0000256" key="4">
    <source>
        <dbReference type="ARBA" id="ARBA00022801"/>
    </source>
</evidence>
<dbReference type="PANTHER" id="PTHR47053">
    <property type="entry name" value="MUREIN DD-ENDOPEPTIDASE MEPH-RELATED"/>
    <property type="match status" value="1"/>
</dbReference>
<evidence type="ECO:0000256" key="7">
    <source>
        <dbReference type="SAM" id="SignalP"/>
    </source>
</evidence>
<evidence type="ECO:0000256" key="2">
    <source>
        <dbReference type="ARBA" id="ARBA00022670"/>
    </source>
</evidence>
<dbReference type="RefSeq" id="WP_033059885.1">
    <property type="nucleotide sequence ID" value="NZ_CP009225.1"/>
</dbReference>
<dbReference type="InterPro" id="IPR057309">
    <property type="entry name" value="PcsB_CC"/>
</dbReference>
<keyword evidence="2" id="KW-0645">Protease</keyword>
<dbReference type="Pfam" id="PF24568">
    <property type="entry name" value="CC_PcsB"/>
    <property type="match status" value="1"/>
</dbReference>
<evidence type="ECO:0000313" key="9">
    <source>
        <dbReference type="EMBL" id="AKC62908.1"/>
    </source>
</evidence>
<keyword evidence="5" id="KW-0788">Thiol protease</keyword>
<evidence type="ECO:0000313" key="10">
    <source>
        <dbReference type="Proteomes" id="UP000033052"/>
    </source>
</evidence>
<keyword evidence="4 9" id="KW-0378">Hydrolase</keyword>
<dbReference type="EMBL" id="CP009225">
    <property type="protein sequence ID" value="AKC62908.1"/>
    <property type="molecule type" value="Genomic_DNA"/>
</dbReference>
<dbReference type="AlphaFoldDB" id="A0A7U4LNC4"/>
<evidence type="ECO:0000256" key="5">
    <source>
        <dbReference type="ARBA" id="ARBA00022807"/>
    </source>
</evidence>
<dbReference type="Gene3D" id="6.10.250.3150">
    <property type="match status" value="1"/>
</dbReference>
<evidence type="ECO:0000256" key="3">
    <source>
        <dbReference type="ARBA" id="ARBA00022729"/>
    </source>
</evidence>
<evidence type="ECO:0000259" key="8">
    <source>
        <dbReference type="PROSITE" id="PS51935"/>
    </source>
</evidence>
<dbReference type="Gene3D" id="3.90.1720.10">
    <property type="entry name" value="endopeptidase domain like (from Nostoc punctiforme)"/>
    <property type="match status" value="1"/>
</dbReference>
<dbReference type="GO" id="GO:0006508">
    <property type="term" value="P:proteolysis"/>
    <property type="evidence" value="ECO:0007669"/>
    <property type="project" value="UniProtKB-KW"/>
</dbReference>
<feature type="coiled-coil region" evidence="6">
    <location>
        <begin position="140"/>
        <end position="198"/>
    </location>
</feature>
<dbReference type="KEGG" id="cld:CLSPO_c21880"/>
<dbReference type="PANTHER" id="PTHR47053:SF1">
    <property type="entry name" value="MUREIN DD-ENDOPEPTIDASE MEPH-RELATED"/>
    <property type="match status" value="1"/>
</dbReference>
<dbReference type="GeneID" id="92938882"/>
<dbReference type="InterPro" id="IPR000064">
    <property type="entry name" value="NLP_P60_dom"/>
</dbReference>
<evidence type="ECO:0000256" key="6">
    <source>
        <dbReference type="SAM" id="Coils"/>
    </source>
</evidence>
<protein>
    <submittedName>
        <fullName evidence="9">Hydrolase</fullName>
    </submittedName>
</protein>
<organism evidence="9 10">
    <name type="scientific">Clostridium sporogenes</name>
    <dbReference type="NCBI Taxonomy" id="1509"/>
    <lineage>
        <taxon>Bacteria</taxon>
        <taxon>Bacillati</taxon>
        <taxon>Bacillota</taxon>
        <taxon>Clostridia</taxon>
        <taxon>Eubacteriales</taxon>
        <taxon>Clostridiaceae</taxon>
        <taxon>Clostridium</taxon>
    </lineage>
</organism>
<keyword evidence="3 7" id="KW-0732">Signal</keyword>
<gene>
    <name evidence="9" type="ORF">CLSPO_c21880</name>
</gene>
<dbReference type="Pfam" id="PF00877">
    <property type="entry name" value="NLPC_P60"/>
    <property type="match status" value="1"/>
</dbReference>
<reference evidence="9 10" key="1">
    <citation type="journal article" date="2015" name="PLoS ONE">
        <title>A universal mariner transposon system for forward genetic studies in the genus clostridium.</title>
        <authorList>
            <person name="Zhang Y."/>
            <person name="Grosse-Honebrink A."/>
            <person name="Minton N.P."/>
        </authorList>
    </citation>
    <scope>NUCLEOTIDE SEQUENCE [LARGE SCALE GENOMIC DNA]</scope>
    <source>
        <strain evidence="9 10">NCIMB 10696</strain>
    </source>
</reference>
<dbReference type="PROSITE" id="PS51935">
    <property type="entry name" value="NLPC_P60"/>
    <property type="match status" value="1"/>
</dbReference>
<comment type="similarity">
    <text evidence="1">Belongs to the peptidase C40 family.</text>
</comment>
<feature type="chain" id="PRO_5031186318" evidence="7">
    <location>
        <begin position="25"/>
        <end position="351"/>
    </location>
</feature>
<proteinExistence type="inferred from homology"/>
<evidence type="ECO:0000256" key="1">
    <source>
        <dbReference type="ARBA" id="ARBA00007074"/>
    </source>
</evidence>
<dbReference type="Proteomes" id="UP000033052">
    <property type="component" value="Chromosome"/>
</dbReference>
<name>A0A7U4LNC4_CLOSG</name>
<feature type="coiled-coil region" evidence="6">
    <location>
        <begin position="31"/>
        <end position="65"/>
    </location>
</feature>
<dbReference type="InterPro" id="IPR051202">
    <property type="entry name" value="Peptidase_C40"/>
</dbReference>
<keyword evidence="6" id="KW-0175">Coiled coil</keyword>
<dbReference type="SUPFAM" id="SSF54001">
    <property type="entry name" value="Cysteine proteinases"/>
    <property type="match status" value="1"/>
</dbReference>
<sequence>MNKLSKKLIAALMLALVVNSPVFAEPSQNNSDTLKEKAETIEMNIEKMDNQIESVMRNIDDNKKQIVKTQKDIKYVQIELNNVEKDTKNAKELFNKRIKAMYINGLDSYLNIILDSEGIGDFILRVDNVKKIIGFNKKVIDNYKLKQDSISNKKENLLAENNKLVALKADNERKLSELNKNKEEQKKLLTQAKEQERLYVVNEDQALVNNATRTVNEIRKDVPKLSLSRGATTISDSSVVAYASNFLGTPYVWGGTSPKPGFDCSGFTQYVYKHFGVSIGRTTYDQIKDGVQVSRDQLQPGDLVFFGTWGNPHHMGIYVGNGSYIHAPRTGDVVKISPLNRKDYLTARRVK</sequence>
<accession>A0A7U4LNC4</accession>
<feature type="domain" description="NlpC/P60" evidence="8">
    <location>
        <begin position="233"/>
        <end position="351"/>
    </location>
</feature>
<dbReference type="InterPro" id="IPR038765">
    <property type="entry name" value="Papain-like_cys_pep_sf"/>
</dbReference>